<dbReference type="PANTHER" id="PTHR45936">
    <property type="entry name" value="TRNA-DIHYDROURIDINE(20) SYNTHASE [NAD(P)+]-LIKE"/>
    <property type="match status" value="1"/>
</dbReference>
<organism evidence="2">
    <name type="scientific">Pelagomonas calceolata</name>
    <dbReference type="NCBI Taxonomy" id="35677"/>
    <lineage>
        <taxon>Eukaryota</taxon>
        <taxon>Sar</taxon>
        <taxon>Stramenopiles</taxon>
        <taxon>Ochrophyta</taxon>
        <taxon>Pelagophyceae</taxon>
        <taxon>Pelagomonadales</taxon>
        <taxon>Pelagomonadaceae</taxon>
        <taxon>Pelagomonas</taxon>
    </lineage>
</organism>
<dbReference type="OrthoDB" id="10262250at2759"/>
<evidence type="ECO:0000313" key="3">
    <source>
        <dbReference type="EMBL" id="CAH0369025.1"/>
    </source>
</evidence>
<gene>
    <name evidence="2" type="ORF">PCAL00307_LOCUS2160</name>
    <name evidence="3" type="ORF">PECAL_2P21310</name>
</gene>
<evidence type="ECO:0000313" key="4">
    <source>
        <dbReference type="Proteomes" id="UP000789595"/>
    </source>
</evidence>
<dbReference type="GO" id="GO:0017150">
    <property type="term" value="F:tRNA dihydrouridine synthase activity"/>
    <property type="evidence" value="ECO:0007669"/>
    <property type="project" value="TreeGrafter"/>
</dbReference>
<dbReference type="EMBL" id="HBIW01002559">
    <property type="protein sequence ID" value="CAE0686726.1"/>
    <property type="molecule type" value="Transcribed_RNA"/>
</dbReference>
<dbReference type="GO" id="GO:0005737">
    <property type="term" value="C:cytoplasm"/>
    <property type="evidence" value="ECO:0007669"/>
    <property type="project" value="TreeGrafter"/>
</dbReference>
<dbReference type="Proteomes" id="UP000789595">
    <property type="component" value="Unassembled WGS sequence"/>
</dbReference>
<evidence type="ECO:0000259" key="1">
    <source>
        <dbReference type="Pfam" id="PF01207"/>
    </source>
</evidence>
<dbReference type="Pfam" id="PF01207">
    <property type="entry name" value="Dus"/>
    <property type="match status" value="1"/>
</dbReference>
<proteinExistence type="predicted"/>
<dbReference type="InterPro" id="IPR013785">
    <property type="entry name" value="Aldolase_TIM"/>
</dbReference>
<reference evidence="2" key="1">
    <citation type="submission" date="2021-01" db="EMBL/GenBank/DDBJ databases">
        <authorList>
            <person name="Corre E."/>
            <person name="Pelletier E."/>
            <person name="Niang G."/>
            <person name="Scheremetjew M."/>
            <person name="Finn R."/>
            <person name="Kale V."/>
            <person name="Holt S."/>
            <person name="Cochrane G."/>
            <person name="Meng A."/>
            <person name="Brown T."/>
            <person name="Cohen L."/>
        </authorList>
    </citation>
    <scope>NUCLEOTIDE SEQUENCE</scope>
    <source>
        <strain evidence="2">CCMP1756</strain>
    </source>
</reference>
<dbReference type="CDD" id="cd02801">
    <property type="entry name" value="DUS_like_FMN"/>
    <property type="match status" value="1"/>
</dbReference>
<dbReference type="SUPFAM" id="SSF51395">
    <property type="entry name" value="FMN-linked oxidoreductases"/>
    <property type="match status" value="1"/>
</dbReference>
<feature type="domain" description="DUS-like FMN-binding" evidence="1">
    <location>
        <begin position="21"/>
        <end position="299"/>
    </location>
</feature>
<dbReference type="InterPro" id="IPR035587">
    <property type="entry name" value="DUS-like_FMN-bd"/>
</dbReference>
<dbReference type="AlphaFoldDB" id="A0A7S3ZLA0"/>
<dbReference type="EMBL" id="CAKKNE010000002">
    <property type="protein sequence ID" value="CAH0369025.1"/>
    <property type="molecule type" value="Genomic_DNA"/>
</dbReference>
<dbReference type="InterPro" id="IPR052582">
    <property type="entry name" value="tRNA-DUS-like"/>
</dbReference>
<reference evidence="3" key="2">
    <citation type="submission" date="2021-11" db="EMBL/GenBank/DDBJ databases">
        <authorList>
            <consortium name="Genoscope - CEA"/>
            <person name="William W."/>
        </authorList>
    </citation>
    <scope>NUCLEOTIDE SEQUENCE</scope>
</reference>
<sequence length="402" mass="44571">MEETVQLWPPRPLQSKKLRCLAPMVRANSTPLRILALDYGADIVYSEELIARRLELCTRKENEELKTIDFVDASGKTTCLRVDPVREKNKLVVQLGAAEGECASRAAAVVADVACGVDLNMGCPKPFSTGGGMGQALLKDGERAASIVKSLRRTLPASVAVTCKIRLLPEISETCDLIRQLHAAGAVAVALHCRYAGVDPPKDPQLPTQKRVFERLRQEHVAFREDCALLANGDLYTHEAISNVDAYTDGVLLARPALLDPSSIFRRSEERLPKLDVLRQYVRYAQRYDAHPKNTKYVVQEMLAKRRHPPDMRGVLRDQLASLPFKHDAVTATKTLGDLAALVGVAATPTSQEPASDGRVYSDDYFDERKRKRPFPASFICLFALMTTPKYFARPFVGAEKL</sequence>
<name>A0A7S3ZLA0_9STRA</name>
<dbReference type="PANTHER" id="PTHR45936:SF1">
    <property type="entry name" value="TRNA-DIHYDROURIDINE(20) SYNTHASE [NAD(P)+]-LIKE"/>
    <property type="match status" value="1"/>
</dbReference>
<dbReference type="Gene3D" id="3.20.20.70">
    <property type="entry name" value="Aldolase class I"/>
    <property type="match status" value="1"/>
</dbReference>
<accession>A0A7S3ZLA0</accession>
<evidence type="ECO:0000313" key="2">
    <source>
        <dbReference type="EMBL" id="CAE0686726.1"/>
    </source>
</evidence>
<protein>
    <recommendedName>
        <fullName evidence="1">DUS-like FMN-binding domain-containing protein</fullName>
    </recommendedName>
</protein>
<keyword evidence="4" id="KW-1185">Reference proteome</keyword>